<accession>A0A1H1L4Y0</accession>
<dbReference type="GeneID" id="78500062"/>
<evidence type="ECO:0000313" key="2">
    <source>
        <dbReference type="Proteomes" id="UP000199480"/>
    </source>
</evidence>
<gene>
    <name evidence="1" type="ORF">SAMN04489857_0692</name>
</gene>
<dbReference type="AlphaFoldDB" id="A0A1H1L4Y0"/>
<proteinExistence type="predicted"/>
<organism evidence="1 2">
    <name type="scientific">Parafannyhessea umbonata</name>
    <dbReference type="NCBI Taxonomy" id="604330"/>
    <lineage>
        <taxon>Bacteria</taxon>
        <taxon>Bacillati</taxon>
        <taxon>Actinomycetota</taxon>
        <taxon>Coriobacteriia</taxon>
        <taxon>Coriobacteriales</taxon>
        <taxon>Atopobiaceae</taxon>
        <taxon>Parafannyhessea</taxon>
    </lineage>
</organism>
<name>A0A1H1L4Y0_9ACTN</name>
<dbReference type="Proteomes" id="UP000199480">
    <property type="component" value="Chromosome I"/>
</dbReference>
<sequence length="110" mass="12007">MALTDSDKLNLTKALAGGGSDVTNEVASSYLRVAMDKILAMRNPFAKDPSSEAWETRYDTLQCEFAADMINRRGTEGELQNSENGVTRRFASDGISPSLARRVVPKGRPL</sequence>
<dbReference type="RefSeq" id="WP_090861764.1">
    <property type="nucleotide sequence ID" value="NZ_LT629759.1"/>
</dbReference>
<reference evidence="2" key="1">
    <citation type="submission" date="2016-10" db="EMBL/GenBank/DDBJ databases">
        <authorList>
            <person name="Varghese N."/>
            <person name="Submissions S."/>
        </authorList>
    </citation>
    <scope>NUCLEOTIDE SEQUENCE [LARGE SCALE GENOMIC DNA]</scope>
    <source>
        <strain evidence="2">DSM 22620</strain>
    </source>
</reference>
<evidence type="ECO:0000313" key="1">
    <source>
        <dbReference type="EMBL" id="SDR69543.1"/>
    </source>
</evidence>
<dbReference type="OrthoDB" id="2059080at2"/>
<dbReference type="EMBL" id="LT629759">
    <property type="protein sequence ID" value="SDR69543.1"/>
    <property type="molecule type" value="Genomic_DNA"/>
</dbReference>
<protein>
    <submittedName>
        <fullName evidence="1">Uncharacterized protein</fullName>
    </submittedName>
</protein>